<dbReference type="RefSeq" id="XP_014160134.1">
    <property type="nucleotide sequence ID" value="XM_014304659.1"/>
</dbReference>
<gene>
    <name evidence="2" type="ORF">SARC_01607</name>
</gene>
<keyword evidence="1" id="KW-1133">Transmembrane helix</keyword>
<evidence type="ECO:0000256" key="1">
    <source>
        <dbReference type="SAM" id="Phobius"/>
    </source>
</evidence>
<dbReference type="AlphaFoldDB" id="A0A0L0GB36"/>
<dbReference type="EMBL" id="KQ241661">
    <property type="protein sequence ID" value="KNC86232.1"/>
    <property type="molecule type" value="Genomic_DNA"/>
</dbReference>
<organism evidence="2 3">
    <name type="scientific">Sphaeroforma arctica JP610</name>
    <dbReference type="NCBI Taxonomy" id="667725"/>
    <lineage>
        <taxon>Eukaryota</taxon>
        <taxon>Ichthyosporea</taxon>
        <taxon>Ichthyophonida</taxon>
        <taxon>Sphaeroforma</taxon>
    </lineage>
</organism>
<dbReference type="OrthoDB" id="196103at2759"/>
<evidence type="ECO:0000313" key="2">
    <source>
        <dbReference type="EMBL" id="KNC86232.1"/>
    </source>
</evidence>
<keyword evidence="1" id="KW-0812">Transmembrane</keyword>
<feature type="transmembrane region" description="Helical" evidence="1">
    <location>
        <begin position="155"/>
        <end position="176"/>
    </location>
</feature>
<protein>
    <submittedName>
        <fullName evidence="2">Uncharacterized protein</fullName>
    </submittedName>
</protein>
<proteinExistence type="predicted"/>
<dbReference type="SUPFAM" id="SSF103473">
    <property type="entry name" value="MFS general substrate transporter"/>
    <property type="match status" value="1"/>
</dbReference>
<sequence>MADEKRNTSTYAIDGTDEYYAAADDINVSASFARKLDFPLPRVFLTGFNQNIIAGLVCFCCPGMFNAMQGLGNAGGSDPAVSAAMNAALYGAFTVFGYFGGLLFNLLGNKLLMVLDGGEYWIPAALYMCMGFADSIVQTYAYWIMGAIANTPRVLARYAGYYKGVQSFGACISWILEWQGMLYKWQMVICIVWAVAFVPPTWIVATMVKDHGADDDEGVDTTESSVNIHKD</sequence>
<feature type="transmembrane region" description="Helical" evidence="1">
    <location>
        <begin position="120"/>
        <end position="143"/>
    </location>
</feature>
<dbReference type="GeneID" id="25902111"/>
<dbReference type="InterPro" id="IPR036259">
    <property type="entry name" value="MFS_trans_sf"/>
</dbReference>
<feature type="transmembrane region" description="Helical" evidence="1">
    <location>
        <begin position="188"/>
        <end position="208"/>
    </location>
</feature>
<keyword evidence="1" id="KW-0472">Membrane</keyword>
<dbReference type="STRING" id="667725.A0A0L0GB36"/>
<keyword evidence="3" id="KW-1185">Reference proteome</keyword>
<accession>A0A0L0GB36</accession>
<reference evidence="2 3" key="1">
    <citation type="submission" date="2011-02" db="EMBL/GenBank/DDBJ databases">
        <title>The Genome Sequence of Sphaeroforma arctica JP610.</title>
        <authorList>
            <consortium name="The Broad Institute Genome Sequencing Platform"/>
            <person name="Russ C."/>
            <person name="Cuomo C."/>
            <person name="Young S.K."/>
            <person name="Zeng Q."/>
            <person name="Gargeya S."/>
            <person name="Alvarado L."/>
            <person name="Berlin A."/>
            <person name="Chapman S.B."/>
            <person name="Chen Z."/>
            <person name="Freedman E."/>
            <person name="Gellesch M."/>
            <person name="Goldberg J."/>
            <person name="Griggs A."/>
            <person name="Gujja S."/>
            <person name="Heilman E."/>
            <person name="Heiman D."/>
            <person name="Howarth C."/>
            <person name="Mehta T."/>
            <person name="Neiman D."/>
            <person name="Pearson M."/>
            <person name="Roberts A."/>
            <person name="Saif S."/>
            <person name="Shea T."/>
            <person name="Shenoy N."/>
            <person name="Sisk P."/>
            <person name="Stolte C."/>
            <person name="Sykes S."/>
            <person name="White J."/>
            <person name="Yandava C."/>
            <person name="Burger G."/>
            <person name="Gray M.W."/>
            <person name="Holland P.W.H."/>
            <person name="King N."/>
            <person name="Lang F.B.F."/>
            <person name="Roger A.J."/>
            <person name="Ruiz-Trillo I."/>
            <person name="Haas B."/>
            <person name="Nusbaum C."/>
            <person name="Birren B."/>
        </authorList>
    </citation>
    <scope>NUCLEOTIDE SEQUENCE [LARGE SCALE GENOMIC DNA]</scope>
    <source>
        <strain evidence="2 3">JP610</strain>
    </source>
</reference>
<feature type="transmembrane region" description="Helical" evidence="1">
    <location>
        <begin position="87"/>
        <end position="108"/>
    </location>
</feature>
<dbReference type="eggNOG" id="KOG3098">
    <property type="taxonomic scope" value="Eukaryota"/>
</dbReference>
<dbReference type="Proteomes" id="UP000054560">
    <property type="component" value="Unassembled WGS sequence"/>
</dbReference>
<feature type="transmembrane region" description="Helical" evidence="1">
    <location>
        <begin position="43"/>
        <end position="67"/>
    </location>
</feature>
<evidence type="ECO:0000313" key="3">
    <source>
        <dbReference type="Proteomes" id="UP000054560"/>
    </source>
</evidence>
<name>A0A0L0GB36_9EUKA</name>